<feature type="transmembrane region" description="Helical" evidence="1">
    <location>
        <begin position="796"/>
        <end position="817"/>
    </location>
</feature>
<feature type="transmembrane region" description="Helical" evidence="1">
    <location>
        <begin position="1592"/>
        <end position="1615"/>
    </location>
</feature>
<feature type="transmembrane region" description="Helical" evidence="1">
    <location>
        <begin position="1551"/>
        <end position="1571"/>
    </location>
</feature>
<feature type="transmembrane region" description="Helical" evidence="1">
    <location>
        <begin position="47"/>
        <end position="69"/>
    </location>
</feature>
<name>A0A485KEG4_9STRA</name>
<evidence type="ECO:0000256" key="1">
    <source>
        <dbReference type="SAM" id="Phobius"/>
    </source>
</evidence>
<feature type="transmembrane region" description="Helical" evidence="1">
    <location>
        <begin position="1635"/>
        <end position="1659"/>
    </location>
</feature>
<feature type="transmembrane region" description="Helical" evidence="1">
    <location>
        <begin position="737"/>
        <end position="756"/>
    </location>
</feature>
<protein>
    <submittedName>
        <fullName evidence="3">Aste57867_4773 protein</fullName>
    </submittedName>
</protein>
<feature type="transmembrane region" description="Helical" evidence="1">
    <location>
        <begin position="1722"/>
        <end position="1739"/>
    </location>
</feature>
<sequence length="1840" mass="201946">MAERVAPTPSLVVGTWSKQSSTRIVASKDGWLPAPLVTDKPPTRRQLLESIAGFLYVGVSVACSVWYTLQSVPKMTNDMWWSHFNTTGTQTFVGDLANAHLVSLDTAAPLDLFAAASAVQNDYSAAETSVAQSTVYPRHYMLGRDMSFEDAIQGMQQTSISFNLRMFTQYCWLDFDKRFQVAHTTARQARCAATEADNAAIHLEAMLRNVVWTDFVAGCGGPAVFVNFANPLREFAGGAAWLASVQDAFEDMATEVAYWRQKGLVRWQLQWHNGWQQGVDESVVVYNALGMSQPLAIKSVPYVHRGTGPWTSIVMFSGFWNDLGRSIASNFSIVQGASNHFARFNFSWESAISFNPMSVQTVLWHANVGKYDSIDMKFISVPHSLKEAAAAFHQQLVLAIQSKDRVLADYNAINEQLMDPVPSAWANKTYYGGNPMCIAGKGLPYVQQHFGFDDACLTQDPLTIATRRSSLVFSILAMGLSTFPSVLPRICAACATTPPSTCYQTIAAAFAVAQALGDAAMQSTMPAVVADINALNVSIMQFASDMATLRPSLLQQPLVSPNGDDDIGWTFFGLVQLLDWADHHREVVSFEGDTSTLTLMSRPYALQAFAPNKLQVARSASLYFVLLMSYVSVQLVIVAIVLVGYGVAARCRVLGRNLFCVNRMVGSVWIGRLVLLVRGLTAIMFLSTSNIELDSTSGFAKFVFRPRPWFDAALVAGEATWIVYILHDFLVIVAREYSAFCAPVSSILAFVSLFLVEMTRPIQASASLHRQCKTLVMGKLITCTSGTIQLGSVSRLQLILVIQAGSVAVAYLGAIALSRHWRPPTRPHLVIGGVAEAFLAAASTTDDDDALVFDNVTCVLCGILVFRVKEAAYMFDIKLWVLFHTPTNVKAGPVHHRSGSTSFHGAKLKRSLGSRQLKSAGSRVVKPNDVVDLKDSCGMLNDDDASFNFVDKAMAAIGFLYMIASLAGMFFYIFATSVNMANDLWWAGFNTTGAHAFLGNWYNLQLLLTPHGVRDELSQPIYADKVQYNTTSTVISSSPIYARHVQMEDGNATAKAIQGLRQMDACLVPWIATQYCWLDFARVYPMANTATRQLRCVQDPDLATNGAVYLESALRNLNWPRFVGCWGASFETAIASELRLSLEGQRWLDMTTTASATSSVSDEVAFWAQFNIMSYTTQYQNYKSIGIQEGFHIQNAFGVSYRMTIKATKGAFKFGTETTRKLYWTLAGDLWAVTSATPIAGRSLLASSASFAFANTTLEAILIANKTVASPFGLAASFFRSVVGPYGSVDAKHVPVPRVLRQFYKSTLQTLLPVITTSATNAQIDFFRIPVANSWVVVPTPWLPFAARSMGGSILCPEEAPYAGPGLLSYWQDSGCTSAIKETAYPTRHAAFIAALAIGLPTLNATAAFSSICTHETSLRAVCVAHLTALRTFVQTYIPQTTLDVAFVTAKRVQAELMAATNIHIFQILPVGGGPFAGQHTALFDTTTDRSFDFFAWGYVLEWVVGGRDVVTFSGDVGSLTLLSYTYFTLDAPPDPLETPSNVAFYFRCCILYVACVLLVVACLVSLHVVASRGSIEGWNIRKINRVGGVVWAGRPLLFLRSLVAISLISTSAISLEQYGPLGAMTAFSSEPLKWYTVLIVSLEVVWFADVVGDILVIFTKSYTIAYTLKCTVLVWVSSVALTFASPVAHAVTVDRSCSLTHVDFQLTCDAGAVHIGSVTRFYELIGISLGAMVLAYAYERLRHPHLQDSPDQNASLFLSSGARYLFQLDKWQYNGYCYLDKASGVINGILCVEHDHHYYMLDIKLWKTFVIRVPEEARVPRDHPMHSRLRCAFPLLDSN</sequence>
<dbReference type="Proteomes" id="UP000332933">
    <property type="component" value="Unassembled WGS sequence"/>
</dbReference>
<feature type="transmembrane region" description="Helical" evidence="1">
    <location>
        <begin position="953"/>
        <end position="974"/>
    </location>
</feature>
<reference evidence="3 4" key="1">
    <citation type="submission" date="2019-03" db="EMBL/GenBank/DDBJ databases">
        <authorList>
            <person name="Gaulin E."/>
            <person name="Dumas B."/>
        </authorList>
    </citation>
    <scope>NUCLEOTIDE SEQUENCE [LARGE SCALE GENOMIC DNA]</scope>
    <source>
        <strain evidence="3">CBS 568.67</strain>
    </source>
</reference>
<reference evidence="2" key="2">
    <citation type="submission" date="2019-06" db="EMBL/GenBank/DDBJ databases">
        <title>Genomics analysis of Aphanomyces spp. identifies a new class of oomycete effector associated with host adaptation.</title>
        <authorList>
            <person name="Gaulin E."/>
        </authorList>
    </citation>
    <scope>NUCLEOTIDE SEQUENCE</scope>
    <source>
        <strain evidence="2">CBS 578.67</strain>
    </source>
</reference>
<feature type="transmembrane region" description="Helical" evidence="1">
    <location>
        <begin position="669"/>
        <end position="689"/>
    </location>
</feature>
<dbReference type="OrthoDB" id="79307at2759"/>
<feature type="transmembrane region" description="Helical" evidence="1">
    <location>
        <begin position="709"/>
        <end position="730"/>
    </location>
</feature>
<keyword evidence="1" id="KW-0472">Membrane</keyword>
<proteinExistence type="predicted"/>
<dbReference type="EMBL" id="VJMH01001230">
    <property type="protein sequence ID" value="KAF0712586.1"/>
    <property type="molecule type" value="Genomic_DNA"/>
</dbReference>
<keyword evidence="1" id="KW-0812">Transmembrane</keyword>
<accession>A0A485KEG4</accession>
<dbReference type="EMBL" id="CAADRA010001230">
    <property type="protein sequence ID" value="VFT81868.1"/>
    <property type="molecule type" value="Genomic_DNA"/>
</dbReference>
<organism evidence="3 4">
    <name type="scientific">Aphanomyces stellatus</name>
    <dbReference type="NCBI Taxonomy" id="120398"/>
    <lineage>
        <taxon>Eukaryota</taxon>
        <taxon>Sar</taxon>
        <taxon>Stramenopiles</taxon>
        <taxon>Oomycota</taxon>
        <taxon>Saprolegniomycetes</taxon>
        <taxon>Saprolegniales</taxon>
        <taxon>Verrucalvaceae</taxon>
        <taxon>Aphanomyces</taxon>
    </lineage>
</organism>
<keyword evidence="1" id="KW-1133">Transmembrane helix</keyword>
<feature type="transmembrane region" description="Helical" evidence="1">
    <location>
        <begin position="622"/>
        <end position="648"/>
    </location>
</feature>
<gene>
    <name evidence="3" type="primary">Aste57867_4773</name>
    <name evidence="2" type="ORF">As57867_004760</name>
    <name evidence="3" type="ORF">ASTE57867_4773</name>
</gene>
<evidence type="ECO:0000313" key="3">
    <source>
        <dbReference type="EMBL" id="VFT81868.1"/>
    </source>
</evidence>
<feature type="transmembrane region" description="Helical" evidence="1">
    <location>
        <begin position="1671"/>
        <end position="1692"/>
    </location>
</feature>
<evidence type="ECO:0000313" key="2">
    <source>
        <dbReference type="EMBL" id="KAF0712586.1"/>
    </source>
</evidence>
<evidence type="ECO:0000313" key="4">
    <source>
        <dbReference type="Proteomes" id="UP000332933"/>
    </source>
</evidence>
<keyword evidence="4" id="KW-1185">Reference proteome</keyword>